<accession>A0ABR2GY61</accession>
<proteinExistence type="predicted"/>
<comment type="caution">
    <text evidence="1">The sequence shown here is derived from an EMBL/GenBank/DDBJ whole genome shotgun (WGS) entry which is preliminary data.</text>
</comment>
<evidence type="ECO:0000313" key="1">
    <source>
        <dbReference type="EMBL" id="KAK8838898.1"/>
    </source>
</evidence>
<sequence length="212" mass="24653">MSLTVKDLQSFVQKNLSNDRECEDLLKVLLPLLDQVTNYNEVSEAGLELFKKNKDNQCLKKHLLDTVFSGEDFNVLHYSFCRKLYQNNVMITIQDVHQKLEKILSDIHENKLNPPVGPDFKCIILATPLIFFPNEIEKEFKEDYTKYCQEINNIFRNSPKIKRMALKWPTPLNIRNEIYGLMDGKNTFNPDDLEKVKIVAGDPAEIPQVNIH</sequence>
<evidence type="ECO:0000313" key="2">
    <source>
        <dbReference type="Proteomes" id="UP001470230"/>
    </source>
</evidence>
<reference evidence="1 2" key="1">
    <citation type="submission" date="2024-04" db="EMBL/GenBank/DDBJ databases">
        <title>Tritrichomonas musculus Genome.</title>
        <authorList>
            <person name="Alves-Ferreira E."/>
            <person name="Grigg M."/>
            <person name="Lorenzi H."/>
            <person name="Galac M."/>
        </authorList>
    </citation>
    <scope>NUCLEOTIDE SEQUENCE [LARGE SCALE GENOMIC DNA]</scope>
    <source>
        <strain evidence="1 2">EAF2021</strain>
    </source>
</reference>
<keyword evidence="2" id="KW-1185">Reference proteome</keyword>
<name>A0ABR2GY61_9EUKA</name>
<gene>
    <name evidence="1" type="ORF">M9Y10_032941</name>
</gene>
<protein>
    <submittedName>
        <fullName evidence="1">Uncharacterized protein</fullName>
    </submittedName>
</protein>
<dbReference type="EMBL" id="JAPFFF010000054">
    <property type="protein sequence ID" value="KAK8838898.1"/>
    <property type="molecule type" value="Genomic_DNA"/>
</dbReference>
<dbReference type="Proteomes" id="UP001470230">
    <property type="component" value="Unassembled WGS sequence"/>
</dbReference>
<organism evidence="1 2">
    <name type="scientific">Tritrichomonas musculus</name>
    <dbReference type="NCBI Taxonomy" id="1915356"/>
    <lineage>
        <taxon>Eukaryota</taxon>
        <taxon>Metamonada</taxon>
        <taxon>Parabasalia</taxon>
        <taxon>Tritrichomonadida</taxon>
        <taxon>Tritrichomonadidae</taxon>
        <taxon>Tritrichomonas</taxon>
    </lineage>
</organism>